<gene>
    <name evidence="8" type="ORF">TRL7639_03629</name>
</gene>
<dbReference type="PANTHER" id="PTHR30558">
    <property type="entry name" value="EXBD MEMBRANE COMPONENT OF PMF-DRIVEN MACROMOLECULE IMPORT SYSTEM"/>
    <property type="match status" value="1"/>
</dbReference>
<comment type="subcellular location">
    <subcellularLocation>
        <location evidence="1">Cell membrane</location>
        <topology evidence="1">Single-pass membrane protein</topology>
    </subcellularLocation>
    <subcellularLocation>
        <location evidence="7">Cell membrane</location>
        <topology evidence="7">Single-pass type II membrane protein</topology>
    </subcellularLocation>
</comment>
<dbReference type="GO" id="GO:0005886">
    <property type="term" value="C:plasma membrane"/>
    <property type="evidence" value="ECO:0007669"/>
    <property type="project" value="UniProtKB-SubCell"/>
</dbReference>
<keyword evidence="9" id="KW-1185">Reference proteome</keyword>
<keyword evidence="4 7" id="KW-0812">Transmembrane</keyword>
<accession>A0A1Y5TP06</accession>
<name>A0A1Y5TP06_9RHOB</name>
<dbReference type="Pfam" id="PF02472">
    <property type="entry name" value="ExbD"/>
    <property type="match status" value="1"/>
</dbReference>
<proteinExistence type="inferred from homology"/>
<keyword evidence="6" id="KW-0472">Membrane</keyword>
<evidence type="ECO:0000313" key="8">
    <source>
        <dbReference type="EMBL" id="SLN64739.1"/>
    </source>
</evidence>
<evidence type="ECO:0000256" key="2">
    <source>
        <dbReference type="ARBA" id="ARBA00005811"/>
    </source>
</evidence>
<sequence length="121" mass="13157">MRNAAPFVRRSLSMTPLIDIIFLLLLFFMLSSTFSKYSEIELSNATSGGGSSSEPTKRTFVQLGSERLLVNGAPMPLDELAGSIEEGQVLVSLDQDVNAQSVIDLLVQLRGRDGLNVLVLE</sequence>
<dbReference type="GO" id="GO:0015031">
    <property type="term" value="P:protein transport"/>
    <property type="evidence" value="ECO:0007669"/>
    <property type="project" value="UniProtKB-KW"/>
</dbReference>
<keyword evidence="7" id="KW-0813">Transport</keyword>
<evidence type="ECO:0000256" key="6">
    <source>
        <dbReference type="ARBA" id="ARBA00023136"/>
    </source>
</evidence>
<evidence type="ECO:0000313" key="9">
    <source>
        <dbReference type="Proteomes" id="UP000193077"/>
    </source>
</evidence>
<dbReference type="RefSeq" id="WP_235820451.1">
    <property type="nucleotide sequence ID" value="NZ_FWFO01000004.1"/>
</dbReference>
<comment type="similarity">
    <text evidence="2 7">Belongs to the ExbD/TolR family.</text>
</comment>
<keyword evidence="7" id="KW-0653">Protein transport</keyword>
<dbReference type="Proteomes" id="UP000193077">
    <property type="component" value="Unassembled WGS sequence"/>
</dbReference>
<keyword evidence="3" id="KW-1003">Cell membrane</keyword>
<dbReference type="InterPro" id="IPR003400">
    <property type="entry name" value="ExbD"/>
</dbReference>
<evidence type="ECO:0000256" key="5">
    <source>
        <dbReference type="ARBA" id="ARBA00022989"/>
    </source>
</evidence>
<dbReference type="GO" id="GO:0022857">
    <property type="term" value="F:transmembrane transporter activity"/>
    <property type="evidence" value="ECO:0007669"/>
    <property type="project" value="InterPro"/>
</dbReference>
<evidence type="ECO:0000256" key="7">
    <source>
        <dbReference type="RuleBase" id="RU003879"/>
    </source>
</evidence>
<organism evidence="8 9">
    <name type="scientific">Falsiruegeria litorea R37</name>
    <dbReference type="NCBI Taxonomy" id="1200284"/>
    <lineage>
        <taxon>Bacteria</taxon>
        <taxon>Pseudomonadati</taxon>
        <taxon>Pseudomonadota</taxon>
        <taxon>Alphaproteobacteria</taxon>
        <taxon>Rhodobacterales</taxon>
        <taxon>Roseobacteraceae</taxon>
        <taxon>Falsiruegeria</taxon>
    </lineage>
</organism>
<dbReference type="PANTHER" id="PTHR30558:SF3">
    <property type="entry name" value="BIOPOLYMER TRANSPORT PROTEIN EXBD-RELATED"/>
    <property type="match status" value="1"/>
</dbReference>
<protein>
    <submittedName>
        <fullName evidence="8">Biopolymer transport protein ExbD/TolR</fullName>
    </submittedName>
</protein>
<dbReference type="AlphaFoldDB" id="A0A1Y5TP06"/>
<evidence type="ECO:0000256" key="1">
    <source>
        <dbReference type="ARBA" id="ARBA00004162"/>
    </source>
</evidence>
<evidence type="ECO:0000256" key="3">
    <source>
        <dbReference type="ARBA" id="ARBA00022475"/>
    </source>
</evidence>
<dbReference type="EMBL" id="FWFO01000004">
    <property type="protein sequence ID" value="SLN64739.1"/>
    <property type="molecule type" value="Genomic_DNA"/>
</dbReference>
<reference evidence="8 9" key="1">
    <citation type="submission" date="2017-03" db="EMBL/GenBank/DDBJ databases">
        <authorList>
            <person name="Afonso C.L."/>
            <person name="Miller P.J."/>
            <person name="Scott M.A."/>
            <person name="Spackman E."/>
            <person name="Goraichik I."/>
            <person name="Dimitrov K.M."/>
            <person name="Suarez D.L."/>
            <person name="Swayne D.E."/>
        </authorList>
    </citation>
    <scope>NUCLEOTIDE SEQUENCE [LARGE SCALE GENOMIC DNA]</scope>
    <source>
        <strain evidence="8 9">CECT 7639</strain>
    </source>
</reference>
<keyword evidence="5" id="KW-1133">Transmembrane helix</keyword>
<evidence type="ECO:0000256" key="4">
    <source>
        <dbReference type="ARBA" id="ARBA00022692"/>
    </source>
</evidence>